<reference evidence="2" key="1">
    <citation type="submission" date="2022-10" db="EMBL/GenBank/DDBJ databases">
        <title>Two novel species of Flavobacterium.</title>
        <authorList>
            <person name="Liu Q."/>
            <person name="Xin Y.-H."/>
        </authorList>
    </citation>
    <scope>NUCLEOTIDE SEQUENCE</scope>
    <source>
        <strain evidence="2">LS1R49</strain>
    </source>
</reference>
<comment type="caution">
    <text evidence="2">The sequence shown here is derived from an EMBL/GenBank/DDBJ whole genome shotgun (WGS) entry which is preliminary data.</text>
</comment>
<proteinExistence type="predicted"/>
<dbReference type="AlphaFoldDB" id="A0A9X3BWV9"/>
<protein>
    <recommendedName>
        <fullName evidence="1">PIN domain-containing protein</fullName>
    </recommendedName>
</protein>
<evidence type="ECO:0000313" key="2">
    <source>
        <dbReference type="EMBL" id="MCV9926170.1"/>
    </source>
</evidence>
<dbReference type="Proteomes" id="UP001151079">
    <property type="component" value="Unassembled WGS sequence"/>
</dbReference>
<sequence length="1133" mass="134004">MELNNVNLGNIDSGGGGVHLGNSITNVFEGLSFLLTEYKQQLEEINNLILSFKPKTALHLLNGLEDRIKNGQAEIDNKIKSKLLYLKALCKSDLAEYSKEDSGKDFIQAYLLNNQDETLKERACVEYLNLKDNVKAIKLSDEIIQIDEYNISAWFVKVLTSDDIKNYLKSVPEIVFDNYGFQQSVIYQIVRIENSDFFENLKEYGFELNIDFERYKEVTFDNKTSWLIVIDLALTKIFNKYPTKYIAGERFLLEEIPELVLTISLAEIFVNTLDKTEISNTISHQKFYYYYLSYVQTYNDNDFENINKAFQELQKNFWFYTYFMCQILNHRKEYEKTLALLDDYESLNGELNSEYFLFKSVVFHLLGKDDEVEKLFDQYLQSIDVLNERHILNIDNAFFSVQTKNYDKELYNRELEKVLKKDFSFDELKVFFEILIKVIYIKEYDSEEIYERIIQIKDCNLFDANCKNVIANNLDLIGKVKEAINYMETYIDKSKISVSLRLYIILLHKQLHDKNDEERGRYKELLELLKFWRENNSYIDELLLGFEHNFYFEIDDVNNLEEIDKLLCKEFPNNEQYLFFYLATLERKKSFDKINEICTDIKTVFDDEAIGLNISHIMIRNNIKISKGFEILYNLAFDINNTNARKNYFTASLLLKDFFEQYEEVALGYWVAYSVNGKIEKKKITSAGGLNKKFIGKKKGESFSTKSPMSNNLNTIVIIEIYNDAMKLFRDISEEANNPINELGFESLQIPQDAEEMKKFLIEQFGISGTQEKERVDNFLNEYYDYKVGFTEIVRGVFRENHINAYSHLTSIRGCKYTTIPIAFSQKITSSHELEFILDFSTLLLLFSLERDMDFKFKHKFKISYLIKKEIEDELLELKNSPESSMSIEITTEGITRYDIPENYKEKRAEFINSILVWIDKNCEIDFVEEKLDLVPKLRQNEIGFDSNFMKILVDYLHLSMRENHKLISSDSTLFLFKRNANLRGNIVNPEKYLITFYPEKCNTEFYRFLLKSNYLGIDINLETLKNEFFDFITGRENYYLLVLENLQYSVNRNPNIIIVCINFLKYLYLSNTITVKDKNRYSSELFRNTFYGMPIDLINQYENILKKEFKLLGDYYEEVLSEFYAVKNLYFK</sequence>
<dbReference type="Pfam" id="PF20698">
    <property type="entry name" value="PIN-TPR-GreABC"/>
    <property type="match status" value="1"/>
</dbReference>
<evidence type="ECO:0000259" key="1">
    <source>
        <dbReference type="Pfam" id="PF20698"/>
    </source>
</evidence>
<keyword evidence="3" id="KW-1185">Reference proteome</keyword>
<name>A0A9X3BWV9_9FLAO</name>
<gene>
    <name evidence="2" type="ORF">OIU83_00785</name>
</gene>
<dbReference type="InterPro" id="IPR048987">
    <property type="entry name" value="PIN-TPR-GreABC"/>
</dbReference>
<dbReference type="RefSeq" id="WP_264204375.1">
    <property type="nucleotide sequence ID" value="NZ_JAOZEW010000001.1"/>
</dbReference>
<dbReference type="EMBL" id="JAOZEW010000001">
    <property type="protein sequence ID" value="MCV9926170.1"/>
    <property type="molecule type" value="Genomic_DNA"/>
</dbReference>
<organism evidence="2 3">
    <name type="scientific">Flavobacterium shii</name>
    <dbReference type="NCBI Taxonomy" id="2987687"/>
    <lineage>
        <taxon>Bacteria</taxon>
        <taxon>Pseudomonadati</taxon>
        <taxon>Bacteroidota</taxon>
        <taxon>Flavobacteriia</taxon>
        <taxon>Flavobacteriales</taxon>
        <taxon>Flavobacteriaceae</taxon>
        <taxon>Flavobacterium</taxon>
    </lineage>
</organism>
<accession>A0A9X3BWV9</accession>
<evidence type="ECO:0000313" key="3">
    <source>
        <dbReference type="Proteomes" id="UP001151079"/>
    </source>
</evidence>
<feature type="domain" description="PIN" evidence="1">
    <location>
        <begin position="837"/>
        <end position="973"/>
    </location>
</feature>